<dbReference type="OrthoDB" id="413645at2759"/>
<comment type="caution">
    <text evidence="1">The sequence shown here is derived from an EMBL/GenBank/DDBJ whole genome shotgun (WGS) entry which is preliminary data.</text>
</comment>
<reference evidence="1" key="1">
    <citation type="submission" date="2022-10" db="EMBL/GenBank/DDBJ databases">
        <authorList>
            <person name="Chen Y."/>
            <person name="Dougan E. K."/>
            <person name="Chan C."/>
            <person name="Rhodes N."/>
            <person name="Thang M."/>
        </authorList>
    </citation>
    <scope>NUCLEOTIDE SEQUENCE</scope>
</reference>
<dbReference type="EMBL" id="CAMXCT030006701">
    <property type="protein sequence ID" value="CAL4805892.1"/>
    <property type="molecule type" value="Genomic_DNA"/>
</dbReference>
<dbReference type="Gene3D" id="3.40.50.300">
    <property type="entry name" value="P-loop containing nucleotide triphosphate hydrolases"/>
    <property type="match status" value="1"/>
</dbReference>
<keyword evidence="3" id="KW-1185">Reference proteome</keyword>
<evidence type="ECO:0000313" key="2">
    <source>
        <dbReference type="EMBL" id="CAL4805892.1"/>
    </source>
</evidence>
<dbReference type="EMBL" id="CAMXCT010006701">
    <property type="protein sequence ID" value="CAI4018580.1"/>
    <property type="molecule type" value="Genomic_DNA"/>
</dbReference>
<dbReference type="SUPFAM" id="SSF52540">
    <property type="entry name" value="P-loop containing nucleoside triphosphate hydrolases"/>
    <property type="match status" value="1"/>
</dbReference>
<dbReference type="InterPro" id="IPR027417">
    <property type="entry name" value="P-loop_NTPase"/>
</dbReference>
<sequence>MKITHLPGYFVQRQSLKVVFHLLVGPQEFGTKLQRKMDAGLCELMPADRELWRLLAQAKRSDYELCIVLTKADNSVPSQLERFANIVREALRREGSDLAVRAKIFACSAVSKLGKDTLWRKIWSAVGGEASTIEDLGEGPDNAERYRKTEFGWDEPGVSKS</sequence>
<evidence type="ECO:0000313" key="3">
    <source>
        <dbReference type="Proteomes" id="UP001152797"/>
    </source>
</evidence>
<accession>A0A9P1M4N8</accession>
<organism evidence="1">
    <name type="scientific">Cladocopium goreaui</name>
    <dbReference type="NCBI Taxonomy" id="2562237"/>
    <lineage>
        <taxon>Eukaryota</taxon>
        <taxon>Sar</taxon>
        <taxon>Alveolata</taxon>
        <taxon>Dinophyceae</taxon>
        <taxon>Suessiales</taxon>
        <taxon>Symbiodiniaceae</taxon>
        <taxon>Cladocopium</taxon>
    </lineage>
</organism>
<name>A0A9P1M4N8_9DINO</name>
<dbReference type="Proteomes" id="UP001152797">
    <property type="component" value="Unassembled WGS sequence"/>
</dbReference>
<evidence type="ECO:0000313" key="1">
    <source>
        <dbReference type="EMBL" id="CAI4018580.1"/>
    </source>
</evidence>
<reference evidence="2 3" key="2">
    <citation type="submission" date="2024-05" db="EMBL/GenBank/DDBJ databases">
        <authorList>
            <person name="Chen Y."/>
            <person name="Shah S."/>
            <person name="Dougan E. K."/>
            <person name="Thang M."/>
            <person name="Chan C."/>
        </authorList>
    </citation>
    <scope>NUCLEOTIDE SEQUENCE [LARGE SCALE GENOMIC DNA]</scope>
</reference>
<protein>
    <submittedName>
        <fullName evidence="2">EngB-type G domain-containing protein</fullName>
    </submittedName>
</protein>
<gene>
    <name evidence="1" type="ORF">C1SCF055_LOCUS43132</name>
</gene>
<dbReference type="EMBL" id="CAMXCT020006701">
    <property type="protein sequence ID" value="CAL1171955.1"/>
    <property type="molecule type" value="Genomic_DNA"/>
</dbReference>
<proteinExistence type="predicted"/>
<dbReference type="AlphaFoldDB" id="A0A9P1M4N8"/>